<sequence length="288" mass="31771">MEVESKSAAGQTVWTASQSTFVHTFLANFIEEGLKTSTGFKKVHLNKCAEALNEKFKLNRTGDHIGNHLKTLRRRYVKINQLRSLSGALWDEEQYIISLDHEHYRNHFENPKNKGDDEYINKPLPYYGNLATIFGNSVATGQFAKSSNEPLGVDADCTAENDDNGAATVMTNGQAQSDVNDANGASCSAATRPYKKAKVVEAANESLAAVLERSTQTLANAIKEAAVANRALPEGLFSIVDNLPGFEIQDKSRYFAHLVANPDTARAFAELPLLYKISWMTMFINANF</sequence>
<evidence type="ECO:0000259" key="1">
    <source>
        <dbReference type="Pfam" id="PF12776"/>
    </source>
</evidence>
<feature type="domain" description="Myb/SANT-like" evidence="1">
    <location>
        <begin position="14"/>
        <end position="105"/>
    </location>
</feature>
<evidence type="ECO:0000313" key="2">
    <source>
        <dbReference type="EMBL" id="PAN21244.2"/>
    </source>
</evidence>
<dbReference type="Pfam" id="PF12776">
    <property type="entry name" value="Myb_DNA-bind_3"/>
    <property type="match status" value="1"/>
</dbReference>
<name>A0A2S3HEB7_9POAL</name>
<dbReference type="Gramene" id="PAN21244">
    <property type="protein sequence ID" value="PAN21244"/>
    <property type="gene ID" value="PAHAL_3G444000"/>
</dbReference>
<reference evidence="2" key="1">
    <citation type="submission" date="2018-04" db="EMBL/GenBank/DDBJ databases">
        <title>WGS assembly of Panicum hallii.</title>
        <authorList>
            <person name="Lovell J."/>
            <person name="Jenkins J."/>
            <person name="Lowry D."/>
            <person name="Mamidi S."/>
            <person name="Sreedasyam A."/>
            <person name="Weng X."/>
            <person name="Barry K."/>
            <person name="Bonette J."/>
            <person name="Campitelli B."/>
            <person name="Daum C."/>
            <person name="Gordon S."/>
            <person name="Gould B."/>
            <person name="Lipzen A."/>
            <person name="Macqueen A."/>
            <person name="Palacio-Mejia J."/>
            <person name="Plott C."/>
            <person name="Shakirov E."/>
            <person name="Shu S."/>
            <person name="Yoshinaga Y."/>
            <person name="Zane M."/>
            <person name="Rokhsar D."/>
            <person name="Grimwood J."/>
            <person name="Schmutz J."/>
            <person name="Juenger T."/>
        </authorList>
    </citation>
    <scope>NUCLEOTIDE SEQUENCE [LARGE SCALE GENOMIC DNA]</scope>
    <source>
        <strain evidence="2">FIL2</strain>
    </source>
</reference>
<accession>A0A2S3HEB7</accession>
<dbReference type="Proteomes" id="UP000243499">
    <property type="component" value="Chromosome 3"/>
</dbReference>
<protein>
    <recommendedName>
        <fullName evidence="1">Myb/SANT-like domain-containing protein</fullName>
    </recommendedName>
</protein>
<dbReference type="InterPro" id="IPR024752">
    <property type="entry name" value="Myb/SANT-like_dom"/>
</dbReference>
<organism evidence="2">
    <name type="scientific">Panicum hallii</name>
    <dbReference type="NCBI Taxonomy" id="206008"/>
    <lineage>
        <taxon>Eukaryota</taxon>
        <taxon>Viridiplantae</taxon>
        <taxon>Streptophyta</taxon>
        <taxon>Embryophyta</taxon>
        <taxon>Tracheophyta</taxon>
        <taxon>Spermatophyta</taxon>
        <taxon>Magnoliopsida</taxon>
        <taxon>Liliopsida</taxon>
        <taxon>Poales</taxon>
        <taxon>Poaceae</taxon>
        <taxon>PACMAD clade</taxon>
        <taxon>Panicoideae</taxon>
        <taxon>Panicodae</taxon>
        <taxon>Paniceae</taxon>
        <taxon>Panicinae</taxon>
        <taxon>Panicum</taxon>
        <taxon>Panicum sect. Panicum</taxon>
    </lineage>
</organism>
<gene>
    <name evidence="2" type="ORF">PAHAL_3G444000</name>
</gene>
<proteinExistence type="predicted"/>
<dbReference type="EMBL" id="CM008048">
    <property type="protein sequence ID" value="PAN21244.2"/>
    <property type="molecule type" value="Genomic_DNA"/>
</dbReference>
<dbReference type="PANTHER" id="PTHR47127">
    <property type="entry name" value="10A19I.15"/>
    <property type="match status" value="1"/>
</dbReference>
<dbReference type="AlphaFoldDB" id="A0A2S3HEB7"/>